<comment type="caution">
    <text evidence="1">The sequence shown here is derived from an EMBL/GenBank/DDBJ whole genome shotgun (WGS) entry which is preliminary data.</text>
</comment>
<name>A0A0G1L9G9_9BACT</name>
<sequence>MATGKKTILISGDAIKRLEENGEITVVSSGLYSESQILEINKKNADSIRATIRSRKRVEGSMRFFYTLILT</sequence>
<evidence type="ECO:0000313" key="1">
    <source>
        <dbReference type="EMBL" id="KKT92398.1"/>
    </source>
</evidence>
<protein>
    <submittedName>
        <fullName evidence="1">Uncharacterized protein</fullName>
    </submittedName>
</protein>
<reference evidence="1 2" key="1">
    <citation type="journal article" date="2015" name="Nature">
        <title>rRNA introns, odd ribosomes, and small enigmatic genomes across a large radiation of phyla.</title>
        <authorList>
            <person name="Brown C.T."/>
            <person name="Hug L.A."/>
            <person name="Thomas B.C."/>
            <person name="Sharon I."/>
            <person name="Castelle C.J."/>
            <person name="Singh A."/>
            <person name="Wilkins M.J."/>
            <person name="Williams K.H."/>
            <person name="Banfield J.F."/>
        </authorList>
    </citation>
    <scope>NUCLEOTIDE SEQUENCE [LARGE SCALE GENOMIC DNA]</scope>
</reference>
<dbReference type="Proteomes" id="UP000033966">
    <property type="component" value="Unassembled WGS sequence"/>
</dbReference>
<dbReference type="AlphaFoldDB" id="A0A0G1L9G9"/>
<proteinExistence type="predicted"/>
<accession>A0A0G1L9G9</accession>
<organism evidence="1 2">
    <name type="scientific">Candidatus Jorgensenbacteria bacterium GW2011_GWA2_45_13</name>
    <dbReference type="NCBI Taxonomy" id="1618662"/>
    <lineage>
        <taxon>Bacteria</taxon>
        <taxon>Candidatus Joergenseniibacteriota</taxon>
    </lineage>
</organism>
<dbReference type="EMBL" id="LCKF01000002">
    <property type="protein sequence ID" value="KKT92398.1"/>
    <property type="molecule type" value="Genomic_DNA"/>
</dbReference>
<gene>
    <name evidence="1" type="ORF">UW92_C0002G0042</name>
</gene>
<evidence type="ECO:0000313" key="2">
    <source>
        <dbReference type="Proteomes" id="UP000033966"/>
    </source>
</evidence>